<evidence type="ECO:0000256" key="6">
    <source>
        <dbReference type="ARBA" id="ARBA00023136"/>
    </source>
</evidence>
<name>A0AAJ0MAZ4_9PEZI</name>
<evidence type="ECO:0000256" key="7">
    <source>
        <dbReference type="SAM" id="Phobius"/>
    </source>
</evidence>
<evidence type="ECO:0000256" key="2">
    <source>
        <dbReference type="ARBA" id="ARBA00022692"/>
    </source>
</evidence>
<keyword evidence="5" id="KW-0496">Mitochondrion</keyword>
<evidence type="ECO:0000256" key="1">
    <source>
        <dbReference type="ARBA" id="ARBA00004448"/>
    </source>
</evidence>
<evidence type="ECO:0000313" key="8">
    <source>
        <dbReference type="EMBL" id="KAK3346801.1"/>
    </source>
</evidence>
<dbReference type="InterPro" id="IPR039205">
    <property type="entry name" value="NDUFA11"/>
</dbReference>
<evidence type="ECO:0008006" key="10">
    <source>
        <dbReference type="Google" id="ProtNLM"/>
    </source>
</evidence>
<dbReference type="Proteomes" id="UP001275084">
    <property type="component" value="Unassembled WGS sequence"/>
</dbReference>
<evidence type="ECO:0000256" key="5">
    <source>
        <dbReference type="ARBA" id="ARBA00023128"/>
    </source>
</evidence>
<keyword evidence="9" id="KW-1185">Reference proteome</keyword>
<keyword evidence="4 7" id="KW-1133">Transmembrane helix</keyword>
<evidence type="ECO:0000256" key="3">
    <source>
        <dbReference type="ARBA" id="ARBA00022792"/>
    </source>
</evidence>
<accession>A0AAJ0MAZ4</accession>
<dbReference type="GO" id="GO:0045271">
    <property type="term" value="C:respiratory chain complex I"/>
    <property type="evidence" value="ECO:0007669"/>
    <property type="project" value="InterPro"/>
</dbReference>
<protein>
    <recommendedName>
        <fullName evidence="10">NADH-ubiquinone oxidoreductase 213 kDa subunit</fullName>
    </recommendedName>
</protein>
<organism evidence="8 9">
    <name type="scientific">Lasiosphaeria hispida</name>
    <dbReference type="NCBI Taxonomy" id="260671"/>
    <lineage>
        <taxon>Eukaryota</taxon>
        <taxon>Fungi</taxon>
        <taxon>Dikarya</taxon>
        <taxon>Ascomycota</taxon>
        <taxon>Pezizomycotina</taxon>
        <taxon>Sordariomycetes</taxon>
        <taxon>Sordariomycetidae</taxon>
        <taxon>Sordariales</taxon>
        <taxon>Lasiosphaeriaceae</taxon>
        <taxon>Lasiosphaeria</taxon>
    </lineage>
</organism>
<evidence type="ECO:0000313" key="9">
    <source>
        <dbReference type="Proteomes" id="UP001275084"/>
    </source>
</evidence>
<keyword evidence="6 7" id="KW-0472">Membrane</keyword>
<keyword evidence="2 7" id="KW-0812">Transmembrane</keyword>
<evidence type="ECO:0000256" key="4">
    <source>
        <dbReference type="ARBA" id="ARBA00022989"/>
    </source>
</evidence>
<dbReference type="PANTHER" id="PTHR21382:SF1">
    <property type="entry name" value="NADH DEHYDROGENASE [UBIQUINONE] 1 ALPHA SUBCOMPLEX SUBUNIT 11"/>
    <property type="match status" value="1"/>
</dbReference>
<comment type="subcellular location">
    <subcellularLocation>
        <location evidence="1">Mitochondrion inner membrane</location>
        <topology evidence="1">Multi-pass membrane protein</topology>
    </subcellularLocation>
</comment>
<reference evidence="8" key="2">
    <citation type="submission" date="2023-06" db="EMBL/GenBank/DDBJ databases">
        <authorList>
            <consortium name="Lawrence Berkeley National Laboratory"/>
            <person name="Haridas S."/>
            <person name="Hensen N."/>
            <person name="Bonometti L."/>
            <person name="Westerberg I."/>
            <person name="Brannstrom I.O."/>
            <person name="Guillou S."/>
            <person name="Cros-Aarteil S."/>
            <person name="Calhoun S."/>
            <person name="Kuo A."/>
            <person name="Mondo S."/>
            <person name="Pangilinan J."/>
            <person name="Riley R."/>
            <person name="Labutti K."/>
            <person name="Andreopoulos B."/>
            <person name="Lipzen A."/>
            <person name="Chen C."/>
            <person name="Yanf M."/>
            <person name="Daum C."/>
            <person name="Ng V."/>
            <person name="Clum A."/>
            <person name="Steindorff A."/>
            <person name="Ohm R."/>
            <person name="Martin F."/>
            <person name="Silar P."/>
            <person name="Natvig D."/>
            <person name="Lalanne C."/>
            <person name="Gautier V."/>
            <person name="Ament-Velasquez S.L."/>
            <person name="Kruys A."/>
            <person name="Hutchinson M.I."/>
            <person name="Powell A.J."/>
            <person name="Barry K."/>
            <person name="Miller A.N."/>
            <person name="Grigoriev I.V."/>
            <person name="Debuchy R."/>
            <person name="Gladieux P."/>
            <person name="Thoren M.H."/>
            <person name="Johannesson H."/>
        </authorList>
    </citation>
    <scope>NUCLEOTIDE SEQUENCE</scope>
    <source>
        <strain evidence="8">CBS 955.72</strain>
    </source>
</reference>
<dbReference type="GO" id="GO:0005743">
    <property type="term" value="C:mitochondrial inner membrane"/>
    <property type="evidence" value="ECO:0007669"/>
    <property type="project" value="UniProtKB-SubCell"/>
</dbReference>
<keyword evidence="3" id="KW-0999">Mitochondrion inner membrane</keyword>
<dbReference type="EMBL" id="JAUIQD010000006">
    <property type="protein sequence ID" value="KAK3346801.1"/>
    <property type="molecule type" value="Genomic_DNA"/>
</dbReference>
<sequence>MAPPGDDDHYEPKDALGNSVKSGLLLGGAGLAVAALQNALATHNHGAWGVFTRGGGTIFTFGAAAAAGEFVACAAANLREKDDYINRAYGGFALGAVVGLRTGRMPRVLGYGAFAAIVTSTFYYTGNSLMGRGKDPELDNFERAERIRLNRRRPAEETLAEVGEGRSIRPPGYEERRRQRLKETYGIEINPVSADPNAV</sequence>
<dbReference type="AlphaFoldDB" id="A0AAJ0MAZ4"/>
<dbReference type="GO" id="GO:0006120">
    <property type="term" value="P:mitochondrial electron transport, NADH to ubiquinone"/>
    <property type="evidence" value="ECO:0007669"/>
    <property type="project" value="InterPro"/>
</dbReference>
<dbReference type="PANTHER" id="PTHR21382">
    <property type="entry name" value="NADH-UBIQUINONE OXIDOREDUCTASE SUBUNIT"/>
    <property type="match status" value="1"/>
</dbReference>
<gene>
    <name evidence="8" type="ORF">B0T25DRAFT_583925</name>
</gene>
<comment type="caution">
    <text evidence="8">The sequence shown here is derived from an EMBL/GenBank/DDBJ whole genome shotgun (WGS) entry which is preliminary data.</text>
</comment>
<feature type="transmembrane region" description="Helical" evidence="7">
    <location>
        <begin position="108"/>
        <end position="126"/>
    </location>
</feature>
<proteinExistence type="predicted"/>
<reference evidence="8" key="1">
    <citation type="journal article" date="2023" name="Mol. Phylogenet. Evol.">
        <title>Genome-scale phylogeny and comparative genomics of the fungal order Sordariales.</title>
        <authorList>
            <person name="Hensen N."/>
            <person name="Bonometti L."/>
            <person name="Westerberg I."/>
            <person name="Brannstrom I.O."/>
            <person name="Guillou S."/>
            <person name="Cros-Aarteil S."/>
            <person name="Calhoun S."/>
            <person name="Haridas S."/>
            <person name="Kuo A."/>
            <person name="Mondo S."/>
            <person name="Pangilinan J."/>
            <person name="Riley R."/>
            <person name="LaButti K."/>
            <person name="Andreopoulos B."/>
            <person name="Lipzen A."/>
            <person name="Chen C."/>
            <person name="Yan M."/>
            <person name="Daum C."/>
            <person name="Ng V."/>
            <person name="Clum A."/>
            <person name="Steindorff A."/>
            <person name="Ohm R.A."/>
            <person name="Martin F."/>
            <person name="Silar P."/>
            <person name="Natvig D.O."/>
            <person name="Lalanne C."/>
            <person name="Gautier V."/>
            <person name="Ament-Velasquez S.L."/>
            <person name="Kruys A."/>
            <person name="Hutchinson M.I."/>
            <person name="Powell A.J."/>
            <person name="Barry K."/>
            <person name="Miller A.N."/>
            <person name="Grigoriev I.V."/>
            <person name="Debuchy R."/>
            <person name="Gladieux P."/>
            <person name="Hiltunen Thoren M."/>
            <person name="Johannesson H."/>
        </authorList>
    </citation>
    <scope>NUCLEOTIDE SEQUENCE</scope>
    <source>
        <strain evidence="8">CBS 955.72</strain>
    </source>
</reference>
<feature type="transmembrane region" description="Helical" evidence="7">
    <location>
        <begin position="58"/>
        <end position="77"/>
    </location>
</feature>